<dbReference type="Pfam" id="PF00847">
    <property type="entry name" value="AP2"/>
    <property type="match status" value="1"/>
</dbReference>
<evidence type="ECO:0000256" key="8">
    <source>
        <dbReference type="ARBA" id="ARBA00024343"/>
    </source>
</evidence>
<keyword evidence="4" id="KW-0238">DNA-binding</keyword>
<organism evidence="11 12">
    <name type="scientific">Corchorus capsularis</name>
    <name type="common">Jute</name>
    <dbReference type="NCBI Taxonomy" id="210143"/>
    <lineage>
        <taxon>Eukaryota</taxon>
        <taxon>Viridiplantae</taxon>
        <taxon>Streptophyta</taxon>
        <taxon>Embryophyta</taxon>
        <taxon>Tracheophyta</taxon>
        <taxon>Spermatophyta</taxon>
        <taxon>Magnoliopsida</taxon>
        <taxon>eudicotyledons</taxon>
        <taxon>Gunneridae</taxon>
        <taxon>Pentapetalae</taxon>
        <taxon>rosids</taxon>
        <taxon>malvids</taxon>
        <taxon>Malvales</taxon>
        <taxon>Malvaceae</taxon>
        <taxon>Grewioideae</taxon>
        <taxon>Apeibeae</taxon>
        <taxon>Corchorus</taxon>
    </lineage>
</organism>
<reference evidence="11 12" key="1">
    <citation type="submission" date="2013-09" db="EMBL/GenBank/DDBJ databases">
        <title>Corchorus capsularis genome sequencing.</title>
        <authorList>
            <person name="Alam M."/>
            <person name="Haque M.S."/>
            <person name="Islam M.S."/>
            <person name="Emdad E.M."/>
            <person name="Islam M.M."/>
            <person name="Ahmed B."/>
            <person name="Halim A."/>
            <person name="Hossen Q.M.M."/>
            <person name="Hossain M.Z."/>
            <person name="Ahmed R."/>
            <person name="Khan M.M."/>
            <person name="Islam R."/>
            <person name="Rashid M.M."/>
            <person name="Khan S.A."/>
            <person name="Rahman M.S."/>
            <person name="Alam M."/>
        </authorList>
    </citation>
    <scope>NUCLEOTIDE SEQUENCE [LARGE SCALE GENOMIC DNA]</scope>
    <source>
        <strain evidence="12">cv. CVL-1</strain>
        <tissue evidence="11">Whole seedling</tissue>
    </source>
</reference>
<evidence type="ECO:0000256" key="3">
    <source>
        <dbReference type="ARBA" id="ARBA00023015"/>
    </source>
</evidence>
<keyword evidence="7" id="KW-0539">Nucleus</keyword>
<evidence type="ECO:0000256" key="9">
    <source>
        <dbReference type="SAM" id="MobiDB-lite"/>
    </source>
</evidence>
<dbReference type="STRING" id="210143.A0A1R3IAY4"/>
<name>A0A1R3IAY4_COCAP</name>
<evidence type="ECO:0000256" key="5">
    <source>
        <dbReference type="ARBA" id="ARBA00023159"/>
    </source>
</evidence>
<dbReference type="PRINTS" id="PR00367">
    <property type="entry name" value="ETHRSPELEMNT"/>
</dbReference>
<dbReference type="Proteomes" id="UP000188268">
    <property type="component" value="Unassembled WGS sequence"/>
</dbReference>
<dbReference type="GO" id="GO:0003700">
    <property type="term" value="F:DNA-binding transcription factor activity"/>
    <property type="evidence" value="ECO:0007669"/>
    <property type="project" value="InterPro"/>
</dbReference>
<dbReference type="InterPro" id="IPR051758">
    <property type="entry name" value="ERF/AP2-like"/>
</dbReference>
<dbReference type="GO" id="GO:0005634">
    <property type="term" value="C:nucleus"/>
    <property type="evidence" value="ECO:0007669"/>
    <property type="project" value="UniProtKB-SubCell"/>
</dbReference>
<evidence type="ECO:0000256" key="7">
    <source>
        <dbReference type="ARBA" id="ARBA00023242"/>
    </source>
</evidence>
<dbReference type="PANTHER" id="PTHR31657:SF20">
    <property type="entry name" value="ETHYLENE-RESPONSIVE TRANSCRIPTION FACTOR ERF061"/>
    <property type="match status" value="1"/>
</dbReference>
<dbReference type="InterPro" id="IPR001471">
    <property type="entry name" value="AP2/ERF_dom"/>
</dbReference>
<evidence type="ECO:0000313" key="12">
    <source>
        <dbReference type="Proteomes" id="UP000188268"/>
    </source>
</evidence>
<feature type="domain" description="AP2/ERF" evidence="10">
    <location>
        <begin position="114"/>
        <end position="171"/>
    </location>
</feature>
<evidence type="ECO:0000259" key="10">
    <source>
        <dbReference type="PROSITE" id="PS51032"/>
    </source>
</evidence>
<keyword evidence="12" id="KW-1185">Reference proteome</keyword>
<feature type="region of interest" description="Disordered" evidence="9">
    <location>
        <begin position="209"/>
        <end position="239"/>
    </location>
</feature>
<dbReference type="GO" id="GO:0009873">
    <property type="term" value="P:ethylene-activated signaling pathway"/>
    <property type="evidence" value="ECO:0007669"/>
    <property type="project" value="UniProtKB-KW"/>
</dbReference>
<evidence type="ECO:0000313" key="11">
    <source>
        <dbReference type="EMBL" id="OMO79720.1"/>
    </source>
</evidence>
<evidence type="ECO:0000256" key="1">
    <source>
        <dbReference type="ARBA" id="ARBA00004123"/>
    </source>
</evidence>
<dbReference type="PROSITE" id="PS51032">
    <property type="entry name" value="AP2_ERF"/>
    <property type="match status" value="1"/>
</dbReference>
<dbReference type="CDD" id="cd00018">
    <property type="entry name" value="AP2"/>
    <property type="match status" value="1"/>
</dbReference>
<keyword evidence="6" id="KW-0804">Transcription</keyword>
<evidence type="ECO:0000256" key="6">
    <source>
        <dbReference type="ARBA" id="ARBA00023163"/>
    </source>
</evidence>
<comment type="similarity">
    <text evidence="8">Belongs to the AP2/ERF transcription factor family. ERF subfamily.</text>
</comment>
<dbReference type="Gene3D" id="3.30.730.10">
    <property type="entry name" value="AP2/ERF domain"/>
    <property type="match status" value="1"/>
</dbReference>
<dbReference type="GO" id="GO:0000976">
    <property type="term" value="F:transcription cis-regulatory region binding"/>
    <property type="evidence" value="ECO:0007669"/>
    <property type="project" value="UniProtKB-ARBA"/>
</dbReference>
<dbReference type="SMART" id="SM00380">
    <property type="entry name" value="AP2"/>
    <property type="match status" value="1"/>
</dbReference>
<evidence type="ECO:0000256" key="4">
    <source>
        <dbReference type="ARBA" id="ARBA00023125"/>
    </source>
</evidence>
<dbReference type="PANTHER" id="PTHR31657">
    <property type="entry name" value="ETHYLENE-RESPONSIVE TRANSCRIPTION FACTOR ERF061"/>
    <property type="match status" value="1"/>
</dbReference>
<proteinExistence type="inferred from homology"/>
<dbReference type="Gramene" id="OMO79720">
    <property type="protein sequence ID" value="OMO79720"/>
    <property type="gene ID" value="CCACVL1_13460"/>
</dbReference>
<protein>
    <recommendedName>
        <fullName evidence="10">AP2/ERF domain-containing protein</fullName>
    </recommendedName>
</protein>
<dbReference type="InterPro" id="IPR016177">
    <property type="entry name" value="DNA-bd_dom_sf"/>
</dbReference>
<keyword evidence="5" id="KW-0010">Activator</keyword>
<accession>A0A1R3IAY4</accession>
<comment type="caution">
    <text evidence="11">The sequence shown here is derived from an EMBL/GenBank/DDBJ whole genome shotgun (WGS) entry which is preliminary data.</text>
</comment>
<dbReference type="AlphaFoldDB" id="A0A1R3IAY4"/>
<dbReference type="OMA" id="DLEFEGC"/>
<keyword evidence="2" id="KW-0936">Ethylene signaling pathway</keyword>
<dbReference type="OrthoDB" id="785956at2759"/>
<gene>
    <name evidence="11" type="ORF">CCACVL1_13460</name>
</gene>
<dbReference type="InterPro" id="IPR036955">
    <property type="entry name" value="AP2/ERF_dom_sf"/>
</dbReference>
<sequence>MQENNFSLGFDNGAGTSLSQLILSGGSNTLDSIFSHCAAPATTTTSASMTISNNSVFEPLGSSVYLRQRDLLQKFCQESKGNAAVSHNSLTNQLQNYQNPASTSNYMSPQKKKLYRGVRQRHWGKWVAEIRLPQNRMRVWLGTYETAEAAAYAYDRAAYKLRGEYARLNFPNLKDPSKLGFGDIARMNALKNAVDAKIQAICQKVKRERAKKNAKKNNPDRSPAAVSSSETEKEIKVTESSSSCSSLSTAVFSDNLSNELVSPTTSEDGLWRCENSPSSVLNDYPTMMMMTEEPVFKDCSLARMPSFDPELIWEILAN</sequence>
<dbReference type="SUPFAM" id="SSF54171">
    <property type="entry name" value="DNA-binding domain"/>
    <property type="match status" value="1"/>
</dbReference>
<evidence type="ECO:0000256" key="2">
    <source>
        <dbReference type="ARBA" id="ARBA00022745"/>
    </source>
</evidence>
<comment type="subcellular location">
    <subcellularLocation>
        <location evidence="1">Nucleus</location>
    </subcellularLocation>
</comment>
<keyword evidence="3" id="KW-0805">Transcription regulation</keyword>
<dbReference type="FunFam" id="3.30.730.10:FF:000001">
    <property type="entry name" value="Ethylene-responsive transcription factor 2"/>
    <property type="match status" value="1"/>
</dbReference>
<dbReference type="EMBL" id="AWWV01010360">
    <property type="protein sequence ID" value="OMO79720.1"/>
    <property type="molecule type" value="Genomic_DNA"/>
</dbReference>